<evidence type="ECO:0000256" key="5">
    <source>
        <dbReference type="ARBA" id="ARBA00023098"/>
    </source>
</evidence>
<keyword evidence="11" id="KW-1185">Reference proteome</keyword>
<dbReference type="PANTHER" id="PTHR12370:SF3">
    <property type="entry name" value="PHOSPHOLIPASE B-LIKE 2-RELATED"/>
    <property type="match status" value="1"/>
</dbReference>
<reference evidence="9" key="1">
    <citation type="submission" date="2021-02" db="EMBL/GenBank/DDBJ databases">
        <authorList>
            <person name="Dougan E. K."/>
            <person name="Rhodes N."/>
            <person name="Thang M."/>
            <person name="Chan C."/>
        </authorList>
    </citation>
    <scope>NUCLEOTIDE SEQUENCE</scope>
</reference>
<dbReference type="Gene3D" id="3.60.60.30">
    <property type="match status" value="1"/>
</dbReference>
<comment type="function">
    <text evidence="7">Putative phospholipase.</text>
</comment>
<evidence type="ECO:0000256" key="1">
    <source>
        <dbReference type="ARBA" id="ARBA00007835"/>
    </source>
</evidence>
<keyword evidence="2 7" id="KW-0732">Signal</keyword>
<evidence type="ECO:0000256" key="4">
    <source>
        <dbReference type="ARBA" id="ARBA00022963"/>
    </source>
</evidence>
<name>A0A813I616_POLGL</name>
<evidence type="ECO:0000313" key="10">
    <source>
        <dbReference type="Proteomes" id="UP000626109"/>
    </source>
</evidence>
<evidence type="ECO:0000313" key="8">
    <source>
        <dbReference type="EMBL" id="CAE8622631.1"/>
    </source>
</evidence>
<dbReference type="EMBL" id="CAJNNV010028022">
    <property type="protein sequence ID" value="CAE8622631.1"/>
    <property type="molecule type" value="Genomic_DNA"/>
</dbReference>
<dbReference type="AlphaFoldDB" id="A0A813I616"/>
<feature type="signal peptide" evidence="7">
    <location>
        <begin position="1"/>
        <end position="24"/>
    </location>
</feature>
<keyword evidence="6" id="KW-0325">Glycoprotein</keyword>
<dbReference type="Pfam" id="PF04916">
    <property type="entry name" value="Phospholip_B"/>
    <property type="match status" value="1"/>
</dbReference>
<evidence type="ECO:0000256" key="6">
    <source>
        <dbReference type="ARBA" id="ARBA00023180"/>
    </source>
</evidence>
<dbReference type="OMA" id="IECKWAY"/>
<dbReference type="Proteomes" id="UP000654075">
    <property type="component" value="Unassembled WGS sequence"/>
</dbReference>
<protein>
    <recommendedName>
        <fullName evidence="7">Phospholipase B-like</fullName>
        <ecNumber evidence="7">3.1.1.-</ecNumber>
    </recommendedName>
</protein>
<dbReference type="GO" id="GO:0004620">
    <property type="term" value="F:phospholipase activity"/>
    <property type="evidence" value="ECO:0007669"/>
    <property type="project" value="InterPro"/>
</dbReference>
<dbReference type="PANTHER" id="PTHR12370">
    <property type="entry name" value="PHOSPHOLIPASE B-RELATED"/>
    <property type="match status" value="1"/>
</dbReference>
<evidence type="ECO:0000313" key="11">
    <source>
        <dbReference type="Proteomes" id="UP000654075"/>
    </source>
</evidence>
<feature type="chain" id="PRO_5035956967" description="Phospholipase B-like" evidence="7">
    <location>
        <begin position="25"/>
        <end position="651"/>
    </location>
</feature>
<evidence type="ECO:0000256" key="7">
    <source>
        <dbReference type="RuleBase" id="RU364138"/>
    </source>
</evidence>
<accession>A0A813I616</accession>
<evidence type="ECO:0000256" key="3">
    <source>
        <dbReference type="ARBA" id="ARBA00022801"/>
    </source>
</evidence>
<gene>
    <name evidence="8" type="ORF">PGLA1383_LOCUS40063</name>
    <name evidence="9" type="ORF">PGLA2088_LOCUS4276</name>
</gene>
<dbReference type="Proteomes" id="UP000626109">
    <property type="component" value="Unassembled WGS sequence"/>
</dbReference>
<dbReference type="GO" id="GO:0005576">
    <property type="term" value="C:extracellular region"/>
    <property type="evidence" value="ECO:0007669"/>
    <property type="project" value="TreeGrafter"/>
</dbReference>
<dbReference type="OrthoDB" id="419508at2759"/>
<dbReference type="InterPro" id="IPR007000">
    <property type="entry name" value="PLipase_B-like"/>
</dbReference>
<proteinExistence type="inferred from homology"/>
<dbReference type="GO" id="GO:0009395">
    <property type="term" value="P:phospholipid catabolic process"/>
    <property type="evidence" value="ECO:0007669"/>
    <property type="project" value="TreeGrafter"/>
</dbReference>
<dbReference type="EMBL" id="CAJNNW010003904">
    <property type="protein sequence ID" value="CAE8645851.1"/>
    <property type="molecule type" value="Genomic_DNA"/>
</dbReference>
<evidence type="ECO:0000313" key="9">
    <source>
        <dbReference type="EMBL" id="CAE8645851.1"/>
    </source>
</evidence>
<organism evidence="9 10">
    <name type="scientific">Polarella glacialis</name>
    <name type="common">Dinoflagellate</name>
    <dbReference type="NCBI Taxonomy" id="89957"/>
    <lineage>
        <taxon>Eukaryota</taxon>
        <taxon>Sar</taxon>
        <taxon>Alveolata</taxon>
        <taxon>Dinophyceae</taxon>
        <taxon>Suessiales</taxon>
        <taxon>Suessiaceae</taxon>
        <taxon>Polarella</taxon>
    </lineage>
</organism>
<evidence type="ECO:0000256" key="2">
    <source>
        <dbReference type="ARBA" id="ARBA00022729"/>
    </source>
</evidence>
<comment type="similarity">
    <text evidence="1 7">Belongs to the phospholipase B-like family.</text>
</comment>
<keyword evidence="3 7" id="KW-0378">Hydrolase</keyword>
<sequence length="651" mass="71263">MRCRPFSAPALLVAAALSAGRVAGESLPKWAVAACGSSGRSSCSVRFGAGPLVDDAAVAGSSTDLAWATLLPAGPGGWLQLEVSTLSLPAGVGEGPGRAAGSAAQLRSAGRQELGSEVARGVPAVEDERWNGPWKVDPDSLRLESYAAGLVEGLLTCHEVAAYWHNVYSSTLPVSDEALEFILAQDSYYRTEAQRRAASDDYWHAVAMVLAQFDGLLEGYQLGCVGVESPMTHQELLLLNLDGDLFDILVAFPTTPPPAVTELETVGAAANLAFHPRVARGRASSAARVIAEVENRTAKDSVSQNLRMRTRCSALFRLLPDGSDVYFGHDTWDTFATAAPRIFKTYALPVRRGDRIERHVNAFSSSPGYVSSVDDYYTIAGTAELAVIETSLNVQDPKAYRALRPETVPCWLRAMTANMLARNASDWVELFTRHHSGTYNNQWMVLDLGIFAKNINNNNNWEAEEGEEGQGEGLFWVLEEAPGLVVSADMSAKLRKDLYWPSFNVAFFPEIRQRNQEAGSWEEAPRARLFRQLHHEVTSIEGMQAVMAWNDYRHSNISKGPGDAIMARDDLATDGRAAADGGLDSKVSSFSHYQRGMATFARVGPTHDDVPPFCWGENPKFDRVPHKGHPRCFNFTWERLWPGRSEPEVFV</sequence>
<keyword evidence="5 7" id="KW-0443">Lipid metabolism</keyword>
<comment type="caution">
    <text evidence="9">The sequence shown here is derived from an EMBL/GenBank/DDBJ whole genome shotgun (WGS) entry which is preliminary data.</text>
</comment>
<keyword evidence="4 7" id="KW-0442">Lipid degradation</keyword>
<dbReference type="EC" id="3.1.1.-" evidence="7"/>